<dbReference type="SUPFAM" id="SSF52540">
    <property type="entry name" value="P-loop containing nucleoside triphosphate hydrolases"/>
    <property type="match status" value="1"/>
</dbReference>
<dbReference type="AlphaFoldDB" id="A0A0G1ENL1"/>
<dbReference type="Gene3D" id="3.40.50.300">
    <property type="entry name" value="P-loop containing nucleotide triphosphate hydrolases"/>
    <property type="match status" value="1"/>
</dbReference>
<accession>A0A0G1ENL1</accession>
<dbReference type="EMBL" id="LCGH01000006">
    <property type="protein sequence ID" value="KKT11408.1"/>
    <property type="molecule type" value="Genomic_DNA"/>
</dbReference>
<dbReference type="Proteomes" id="UP000033907">
    <property type="component" value="Unassembled WGS sequence"/>
</dbReference>
<protein>
    <recommendedName>
        <fullName evidence="3">Shikimate kinase</fullName>
    </recommendedName>
</protein>
<evidence type="ECO:0008006" key="3">
    <source>
        <dbReference type="Google" id="ProtNLM"/>
    </source>
</evidence>
<dbReference type="InterPro" id="IPR027417">
    <property type="entry name" value="P-loop_NTPase"/>
</dbReference>
<name>A0A0G1ENL1_9BACT</name>
<gene>
    <name evidence="1" type="ORF">UV91_C0006G0037</name>
</gene>
<evidence type="ECO:0000313" key="2">
    <source>
        <dbReference type="Proteomes" id="UP000033907"/>
    </source>
</evidence>
<proteinExistence type="predicted"/>
<comment type="caution">
    <text evidence="1">The sequence shown here is derived from an EMBL/GenBank/DDBJ whole genome shotgun (WGS) entry which is preliminary data.</text>
</comment>
<evidence type="ECO:0000313" key="1">
    <source>
        <dbReference type="EMBL" id="KKT11408.1"/>
    </source>
</evidence>
<organism evidence="1 2">
    <name type="scientific">Candidatus Nomurabacteria bacterium GW2011_GWF2_43_24</name>
    <dbReference type="NCBI Taxonomy" id="1618778"/>
    <lineage>
        <taxon>Bacteria</taxon>
        <taxon>Candidatus Nomuraibacteriota</taxon>
    </lineage>
</organism>
<reference evidence="1 2" key="1">
    <citation type="journal article" date="2015" name="Nature">
        <title>rRNA introns, odd ribosomes, and small enigmatic genomes across a large radiation of phyla.</title>
        <authorList>
            <person name="Brown C.T."/>
            <person name="Hug L.A."/>
            <person name="Thomas B.C."/>
            <person name="Sharon I."/>
            <person name="Castelle C.J."/>
            <person name="Singh A."/>
            <person name="Wilkins M.J."/>
            <person name="Williams K.H."/>
            <person name="Banfield J.F."/>
        </authorList>
    </citation>
    <scope>NUCLEOTIDE SEQUENCE [LARGE SCALE GENOMIC DNA]</scope>
</reference>
<sequence length="196" mass="22557">MKKSKKLSKNKKPVVIFLYGPIAAGKLTVAKVLSNKLQYTLTHNHAINDVVDHLFTRGTKENGNVKEFLRNYLMEQAVKAGISLVTTYTYSHDFVYPSGVTEQQFVQNHKKKLTRLGARFLPIHLKAADRELLRRVSTDSRKRFGKLKDKKILKELLKTKDWHTSPELKHNLVIDNTNLSPQKVANMIIKHFKIKP</sequence>